<dbReference type="Proteomes" id="UP001358586">
    <property type="component" value="Chromosome 5"/>
</dbReference>
<evidence type="ECO:0000313" key="1">
    <source>
        <dbReference type="EMBL" id="KAK5834279.1"/>
    </source>
</evidence>
<dbReference type="EMBL" id="JARKNE010000005">
    <property type="protein sequence ID" value="KAK5834279.1"/>
    <property type="molecule type" value="Genomic_DNA"/>
</dbReference>
<accession>A0ABR0Q4M3</accession>
<keyword evidence="2" id="KW-1185">Reference proteome</keyword>
<gene>
    <name evidence="1" type="ORF">PVK06_018156</name>
</gene>
<organism evidence="1 2">
    <name type="scientific">Gossypium arboreum</name>
    <name type="common">Tree cotton</name>
    <name type="synonym">Gossypium nanking</name>
    <dbReference type="NCBI Taxonomy" id="29729"/>
    <lineage>
        <taxon>Eukaryota</taxon>
        <taxon>Viridiplantae</taxon>
        <taxon>Streptophyta</taxon>
        <taxon>Embryophyta</taxon>
        <taxon>Tracheophyta</taxon>
        <taxon>Spermatophyta</taxon>
        <taxon>Magnoliopsida</taxon>
        <taxon>eudicotyledons</taxon>
        <taxon>Gunneridae</taxon>
        <taxon>Pentapetalae</taxon>
        <taxon>rosids</taxon>
        <taxon>malvids</taxon>
        <taxon>Malvales</taxon>
        <taxon>Malvaceae</taxon>
        <taxon>Malvoideae</taxon>
        <taxon>Gossypium</taxon>
    </lineage>
</organism>
<reference evidence="1 2" key="1">
    <citation type="submission" date="2023-03" db="EMBL/GenBank/DDBJ databases">
        <title>WGS of Gossypium arboreum.</title>
        <authorList>
            <person name="Yu D."/>
        </authorList>
    </citation>
    <scope>NUCLEOTIDE SEQUENCE [LARGE SCALE GENOMIC DNA]</scope>
    <source>
        <tissue evidence="1">Leaf</tissue>
    </source>
</reference>
<protein>
    <submittedName>
        <fullName evidence="1">Uncharacterized protein</fullName>
    </submittedName>
</protein>
<comment type="caution">
    <text evidence="1">The sequence shown here is derived from an EMBL/GenBank/DDBJ whole genome shotgun (WGS) entry which is preliminary data.</text>
</comment>
<name>A0ABR0Q4M3_GOSAR</name>
<sequence length="94" mass="10855">MKIVDELVSMEVRDDHFPIKVRERGLTKMKDDSLNIKAKWKKIKEDNILESGSVARTSPEILSEGREIVKSGVFTDINLKIGKILIIVSECWRW</sequence>
<proteinExistence type="predicted"/>
<evidence type="ECO:0000313" key="2">
    <source>
        <dbReference type="Proteomes" id="UP001358586"/>
    </source>
</evidence>